<reference evidence="2 3" key="1">
    <citation type="journal article" date="2022" name="Allergy">
        <title>Genome assembly and annotation of Periplaneta americana reveal a comprehensive cockroach allergen profile.</title>
        <authorList>
            <person name="Wang L."/>
            <person name="Xiong Q."/>
            <person name="Saelim N."/>
            <person name="Wang L."/>
            <person name="Nong W."/>
            <person name="Wan A.T."/>
            <person name="Shi M."/>
            <person name="Liu X."/>
            <person name="Cao Q."/>
            <person name="Hui J.H.L."/>
            <person name="Sookrung N."/>
            <person name="Leung T.F."/>
            <person name="Tungtrongchitr A."/>
            <person name="Tsui S.K.W."/>
        </authorList>
    </citation>
    <scope>NUCLEOTIDE SEQUENCE [LARGE SCALE GENOMIC DNA]</scope>
    <source>
        <strain evidence="2">PWHHKU_190912</strain>
    </source>
</reference>
<protein>
    <recommendedName>
        <fullName evidence="1">Mutator-like transposase domain-containing protein</fullName>
    </recommendedName>
</protein>
<comment type="caution">
    <text evidence="2">The sequence shown here is derived from an EMBL/GenBank/DDBJ whole genome shotgun (WGS) entry which is preliminary data.</text>
</comment>
<gene>
    <name evidence="2" type="ORF">ANN_03326</name>
</gene>
<organism evidence="2 3">
    <name type="scientific">Periplaneta americana</name>
    <name type="common">American cockroach</name>
    <name type="synonym">Blatta americana</name>
    <dbReference type="NCBI Taxonomy" id="6978"/>
    <lineage>
        <taxon>Eukaryota</taxon>
        <taxon>Metazoa</taxon>
        <taxon>Ecdysozoa</taxon>
        <taxon>Arthropoda</taxon>
        <taxon>Hexapoda</taxon>
        <taxon>Insecta</taxon>
        <taxon>Pterygota</taxon>
        <taxon>Neoptera</taxon>
        <taxon>Polyneoptera</taxon>
        <taxon>Dictyoptera</taxon>
        <taxon>Blattodea</taxon>
        <taxon>Blattoidea</taxon>
        <taxon>Blattidae</taxon>
        <taxon>Blattinae</taxon>
        <taxon>Periplaneta</taxon>
    </lineage>
</organism>
<accession>A0ABQ8U1K0</accession>
<name>A0ABQ8U1K0_PERAM</name>
<dbReference type="InterPro" id="IPR049012">
    <property type="entry name" value="Mutator_transp_dom"/>
</dbReference>
<sequence length="200" mass="22068">MGKRKAGYYTKKKKFVDNRFTNKISASEEPRVSHNLCSASEKKFAANQEEIASAVANESVIKAAEEEVSLTNSRDISVSCDGTWLTRGHSSLQGVCTVIGAKSGKVLHTQVLSVSCKGCDRWKNKTDTVAYSEWWESHECECTINHKGSSGNMEVEGMKQILNRSLATHNVQYVNYIGDGDTKSYKAVSESQPYRSGVTI</sequence>
<evidence type="ECO:0000259" key="1">
    <source>
        <dbReference type="Pfam" id="PF20700"/>
    </source>
</evidence>
<feature type="domain" description="Mutator-like transposase" evidence="1">
    <location>
        <begin position="39"/>
        <end position="198"/>
    </location>
</feature>
<keyword evidence="3" id="KW-1185">Reference proteome</keyword>
<evidence type="ECO:0000313" key="3">
    <source>
        <dbReference type="Proteomes" id="UP001148838"/>
    </source>
</evidence>
<evidence type="ECO:0000313" key="2">
    <source>
        <dbReference type="EMBL" id="KAJ4451848.1"/>
    </source>
</evidence>
<dbReference type="Proteomes" id="UP001148838">
    <property type="component" value="Unassembled WGS sequence"/>
</dbReference>
<proteinExistence type="predicted"/>
<dbReference type="Pfam" id="PF20700">
    <property type="entry name" value="Mutator"/>
    <property type="match status" value="1"/>
</dbReference>
<dbReference type="EMBL" id="JAJSOF020000001">
    <property type="protein sequence ID" value="KAJ4451848.1"/>
    <property type="molecule type" value="Genomic_DNA"/>
</dbReference>